<feature type="compositionally biased region" description="Basic and acidic residues" evidence="1">
    <location>
        <begin position="188"/>
        <end position="230"/>
    </location>
</feature>
<reference evidence="3 4" key="1">
    <citation type="submission" date="2017-09" db="EMBL/GenBank/DDBJ databases">
        <title>Depth-based differentiation of microbial function through sediment-hosted aquifers and enrichment of novel symbionts in the deep terrestrial subsurface.</title>
        <authorList>
            <person name="Probst A.J."/>
            <person name="Ladd B."/>
            <person name="Jarett J.K."/>
            <person name="Geller-Mcgrath D.E."/>
            <person name="Sieber C.M."/>
            <person name="Emerson J.B."/>
            <person name="Anantharaman K."/>
            <person name="Thomas B.C."/>
            <person name="Malmstrom R."/>
            <person name="Stieglmeier M."/>
            <person name="Klingl A."/>
            <person name="Woyke T."/>
            <person name="Ryan C.M."/>
            <person name="Banfield J.F."/>
        </authorList>
    </citation>
    <scope>NUCLEOTIDE SEQUENCE [LARGE SCALE GENOMIC DNA]</scope>
    <source>
        <strain evidence="3">CG10_big_fil_rev_8_21_14_0_10_36_16</strain>
    </source>
</reference>
<evidence type="ECO:0000313" key="3">
    <source>
        <dbReference type="EMBL" id="PJE51178.1"/>
    </source>
</evidence>
<feature type="compositionally biased region" description="Basic and acidic residues" evidence="1">
    <location>
        <begin position="301"/>
        <end position="316"/>
    </location>
</feature>
<keyword evidence="2" id="KW-1133">Transmembrane helix</keyword>
<name>A0A2J0QAQ4_9BACT</name>
<accession>A0A2J0QAQ4</accession>
<protein>
    <submittedName>
        <fullName evidence="3">Uncharacterized protein</fullName>
    </submittedName>
</protein>
<feature type="compositionally biased region" description="Polar residues" evidence="1">
    <location>
        <begin position="55"/>
        <end position="70"/>
    </location>
</feature>
<dbReference type="EMBL" id="PCXQ01000004">
    <property type="protein sequence ID" value="PJE51178.1"/>
    <property type="molecule type" value="Genomic_DNA"/>
</dbReference>
<proteinExistence type="predicted"/>
<feature type="compositionally biased region" description="Polar residues" evidence="1">
    <location>
        <begin position="102"/>
        <end position="125"/>
    </location>
</feature>
<gene>
    <name evidence="3" type="ORF">COV29_02800</name>
</gene>
<dbReference type="AlphaFoldDB" id="A0A2J0QAQ4"/>
<feature type="compositionally biased region" description="Basic and acidic residues" evidence="1">
    <location>
        <begin position="241"/>
        <end position="254"/>
    </location>
</feature>
<keyword evidence="2" id="KW-0812">Transmembrane</keyword>
<feature type="region of interest" description="Disordered" evidence="1">
    <location>
        <begin position="1"/>
        <end position="326"/>
    </location>
</feature>
<evidence type="ECO:0000256" key="1">
    <source>
        <dbReference type="SAM" id="MobiDB-lite"/>
    </source>
</evidence>
<sequence length="623" mass="69195">MVNNNSTNNISPPPIRSSEPRKLSDFVPSNLPTRGASPSSYQPPPLRIPQGRLDQVQNQRPAPSPFQDNTSFSSSNISSEKPVGYSPGGGFAIPGDIKKNSYQDTSGSGTLGPQSTSNEEQSPQLSDVEKELKNQILPDQGVSSFKKEDSFSSNTVFPAPKKESSKTDNEQSQGLMEPTMLRSSIRTMKSDLESIKKSEKPKGIEVEKMSELDDEDKIKKEEEAKERGAIQDETLEIELGEIERSKSIDPERPRSFTLTSKDDEDEFGFDEEDPVKKNQNIKEDGVVETSSPKQSFSVRGRSKDESQKQREQHDIGSDFGASGNPASSILGRITALFNRKKISQQPSQDSLGTYSTSSSGGGLKIPTIKKLKINPKLIIVVIFLLALGGGGWYFINQKPEFLIDITPPLVTPDSRPTPTQQPATPSPISDVLTAAFGEQEIFKLDLGVDPLSNFTNFIKSRELNEGEIKAYVVHNKDNIRYRFDKLLSQFLVKIPNDVLKDLNQDNFIMLVFNPGDDEENEIGFVIQTDDSIRATANLRIWEGTMSDDFEDLFDFDVQRASSPGFLDNVHEGITIRYRNFPDPIDTIDYSVITMANGDSYLIIINSKKSIYNIIDRLLESGAK</sequence>
<feature type="transmembrane region" description="Helical" evidence="2">
    <location>
        <begin position="377"/>
        <end position="395"/>
    </location>
</feature>
<organism evidence="3 4">
    <name type="scientific">Candidatus Yanofskybacteria bacterium CG10_big_fil_rev_8_21_14_0_10_36_16</name>
    <dbReference type="NCBI Taxonomy" id="1975096"/>
    <lineage>
        <taxon>Bacteria</taxon>
        <taxon>Candidatus Yanofskyibacteriota</taxon>
    </lineage>
</organism>
<feature type="compositionally biased region" description="Acidic residues" evidence="1">
    <location>
        <begin position="262"/>
        <end position="273"/>
    </location>
</feature>
<evidence type="ECO:0000256" key="2">
    <source>
        <dbReference type="SAM" id="Phobius"/>
    </source>
</evidence>
<feature type="compositionally biased region" description="Polar residues" evidence="1">
    <location>
        <begin position="30"/>
        <end position="40"/>
    </location>
</feature>
<dbReference type="Proteomes" id="UP000228496">
    <property type="component" value="Unassembled WGS sequence"/>
</dbReference>
<keyword evidence="2" id="KW-0472">Membrane</keyword>
<evidence type="ECO:0000313" key="4">
    <source>
        <dbReference type="Proteomes" id="UP000228496"/>
    </source>
</evidence>
<feature type="compositionally biased region" description="Basic and acidic residues" evidence="1">
    <location>
        <begin position="274"/>
        <end position="285"/>
    </location>
</feature>
<feature type="compositionally biased region" description="Basic and acidic residues" evidence="1">
    <location>
        <begin position="160"/>
        <end position="169"/>
    </location>
</feature>
<comment type="caution">
    <text evidence="3">The sequence shown here is derived from an EMBL/GenBank/DDBJ whole genome shotgun (WGS) entry which is preliminary data.</text>
</comment>
<feature type="compositionally biased region" description="Polar residues" evidence="1">
    <location>
        <begin position="288"/>
        <end position="297"/>
    </location>
</feature>
<feature type="compositionally biased region" description="Low complexity" evidence="1">
    <location>
        <begin position="1"/>
        <end position="10"/>
    </location>
</feature>